<dbReference type="EC" id="2.7.1.67" evidence="6"/>
<dbReference type="PROSITE" id="PS51545">
    <property type="entry name" value="PIK_HELICAL"/>
    <property type="match status" value="1"/>
</dbReference>
<dbReference type="SUPFAM" id="SSF56112">
    <property type="entry name" value="Protein kinase-like (PK-like)"/>
    <property type="match status" value="1"/>
</dbReference>
<comment type="subcellular location">
    <subcellularLocation>
        <location evidence="3">Cell membrane</location>
    </subcellularLocation>
    <subcellularLocation>
        <location evidence="2">Cytoplasmic vesicle membrane</location>
        <topology evidence="2">Peripheral membrane protein</topology>
        <orientation evidence="2">Cytoplasmic side</orientation>
    </subcellularLocation>
    <subcellularLocation>
        <location evidence="4">Golgi apparatus</location>
        <location evidence="4">trans-Golgi network</location>
    </subcellularLocation>
</comment>
<evidence type="ECO:0000256" key="9">
    <source>
        <dbReference type="ARBA" id="ARBA00022553"/>
    </source>
</evidence>
<evidence type="ECO:0000256" key="10">
    <source>
        <dbReference type="ARBA" id="ARBA00022679"/>
    </source>
</evidence>
<evidence type="ECO:0000259" key="16">
    <source>
        <dbReference type="PROSITE" id="PS50290"/>
    </source>
</evidence>
<accession>A0AAN9KJT4</accession>
<protein>
    <recommendedName>
        <fullName evidence="6">1-phosphatidylinositol 4-kinase</fullName>
        <ecNumber evidence="6">2.7.1.67</ecNumber>
    </recommendedName>
</protein>
<dbReference type="GO" id="GO:0005794">
    <property type="term" value="C:Golgi apparatus"/>
    <property type="evidence" value="ECO:0007669"/>
    <property type="project" value="UniProtKB-SubCell"/>
</dbReference>
<dbReference type="GO" id="GO:0004430">
    <property type="term" value="F:1-phosphatidylinositol 4-kinase activity"/>
    <property type="evidence" value="ECO:0007669"/>
    <property type="project" value="UniProtKB-EC"/>
</dbReference>
<keyword evidence="12" id="KW-0418">Kinase</keyword>
<dbReference type="InterPro" id="IPR018936">
    <property type="entry name" value="PI3/4_kinase_CS"/>
</dbReference>
<keyword evidence="19" id="KW-1185">Reference proteome</keyword>
<name>A0AAN9KJT4_CLITE</name>
<keyword evidence="10" id="KW-0808">Transferase</keyword>
<dbReference type="InterPro" id="IPR015433">
    <property type="entry name" value="PI3/4_kinase"/>
</dbReference>
<sequence>MVRFLGLTLGSAEEPREIASRSNLTSESGENGWLIRFFDSAFFCEWIAVSYLYKHDHAGVRDYLCNRMYTLPLQGVESYLFQICYMMIHKPSPSLDKYVIDVCSKSLKIALKVHWFLLAELEDSDDTEGISRVQEKCQIAATSMGQWPPLIRPQTEPPGPGGKSQVLNRLLSSKNRLLSLTTSPPTQKSLSISPSSGNNMQEDGNPLSPDENKIFKKFMPSPKVRDALLFRRSADKDDDGSEKDGFFKRLLRDSKGDDESGHKIRDAFLFRKSSTKDDEESEKDNFFRRFRRDSRGDDEDSEKEGFFRRLLRDSRGEDEDVASSSEGLFKRLFRDSKNDSEDRAHTKTMEDEEKEGFLRKFFREKFEDRKDGSDRNGNRDVANLEEKSAKPAEEDEKEGFFRKFFKEKFEDKKDTNDKIEEGTSNAEEEESSEFSLFKRLFRVHPEDAKSNLVNENSSNGGLIDSSPGTENFFRKLFRDRDRSIEDSELLGSKRQKEKRPGSPKQQSEKSNTKPPLPISPFQFRKGAYHDSLEFVQSLCDTSYGLVDVFPIEDRKSALRESLAEINIHLAEAQNTGGVCFPLGKGMYRVLHIPEDEAVLLNSREKAPYLICVEVLRCEMPSNSKEASSSQKLSQGGIPLANGDASLQKPPPWAYPLRTAQEVYRNSNDRMSSSTAQAIDQAMTHVSEAKVKFVSVNLSVGTLLNGQPKKTEVANLHGGSQHSASIYREGVHEVAGAGHGSDLEWVRVVLTADPGVRLEDVEDQAPLRRKEHRRVPSMVAIEEVKAAAAKGEAPLGLPLKGAGQDSSDTQPRAHGITLKASDALSGELWEAKKERVCKASIHGKVPGWDLRSVIVKSGDDCRQEHLAVQLISHFYDIFQEAGLPLWLRPYEVLCTSSYTALIETIPDTASLHSIKSRYPNISSLREFFNAKYQENSPSFKLAQRNFVESMAGYSLVCYFLQVKDRHNGNLLLDEEGHIIHIDFGFMLSNSPGGVNFESAPFKLTRELLEVMDSDAEGIPSEFFDYFKVLCIQGFLTCRKHAERIILLVEMLQDSGFPCFKGGARTIQNLRKRFHLSLTEEQCVSLVLSLISSSLDAWRTRQYDYYQRVLNGIL</sequence>
<dbReference type="Gene3D" id="3.30.1010.10">
    <property type="entry name" value="Phosphatidylinositol 3-kinase Catalytic Subunit, Chain A, domain 4"/>
    <property type="match status" value="1"/>
</dbReference>
<dbReference type="GO" id="GO:0005886">
    <property type="term" value="C:plasma membrane"/>
    <property type="evidence" value="ECO:0007669"/>
    <property type="project" value="UniProtKB-SubCell"/>
</dbReference>
<evidence type="ECO:0000256" key="12">
    <source>
        <dbReference type="ARBA" id="ARBA00022777"/>
    </source>
</evidence>
<dbReference type="GO" id="GO:0048768">
    <property type="term" value="P:root hair cell tip growth"/>
    <property type="evidence" value="ECO:0007669"/>
    <property type="project" value="UniProtKB-ARBA"/>
</dbReference>
<dbReference type="PANTHER" id="PTHR10048">
    <property type="entry name" value="PHOSPHATIDYLINOSITOL KINASE"/>
    <property type="match status" value="1"/>
</dbReference>
<keyword evidence="13" id="KW-0333">Golgi apparatus</keyword>
<evidence type="ECO:0000256" key="15">
    <source>
        <dbReference type="SAM" id="MobiDB-lite"/>
    </source>
</evidence>
<evidence type="ECO:0000256" key="13">
    <source>
        <dbReference type="ARBA" id="ARBA00023034"/>
    </source>
</evidence>
<feature type="region of interest" description="Disordered" evidence="15">
    <location>
        <begin position="147"/>
        <end position="166"/>
    </location>
</feature>
<evidence type="ECO:0000313" key="18">
    <source>
        <dbReference type="EMBL" id="KAK7318449.1"/>
    </source>
</evidence>
<dbReference type="GO" id="GO:0009860">
    <property type="term" value="P:pollen tube growth"/>
    <property type="evidence" value="ECO:0007669"/>
    <property type="project" value="UniProtKB-ARBA"/>
</dbReference>
<feature type="region of interest" description="Disordered" evidence="15">
    <location>
        <begin position="369"/>
        <end position="397"/>
    </location>
</feature>
<gene>
    <name evidence="18" type="ORF">RJT34_03151</name>
</gene>
<proteinExistence type="inferred from homology"/>
<dbReference type="CDD" id="cd05168">
    <property type="entry name" value="PI4Kc_III_beta"/>
    <property type="match status" value="1"/>
</dbReference>
<evidence type="ECO:0000256" key="1">
    <source>
        <dbReference type="ARBA" id="ARBA00001686"/>
    </source>
</evidence>
<evidence type="ECO:0000256" key="14">
    <source>
        <dbReference type="ARBA" id="ARBA00023136"/>
    </source>
</evidence>
<keyword evidence="11" id="KW-0677">Repeat</keyword>
<keyword evidence="9" id="KW-0597">Phosphoprotein</keyword>
<evidence type="ECO:0000256" key="8">
    <source>
        <dbReference type="ARBA" id="ARBA00022475"/>
    </source>
</evidence>
<dbReference type="GO" id="GO:0030659">
    <property type="term" value="C:cytoplasmic vesicle membrane"/>
    <property type="evidence" value="ECO:0007669"/>
    <property type="project" value="UniProtKB-SubCell"/>
</dbReference>
<dbReference type="PROSITE" id="PS50290">
    <property type="entry name" value="PI3_4_KINASE_3"/>
    <property type="match status" value="1"/>
</dbReference>
<dbReference type="FunFam" id="1.10.1070.11:FF:000019">
    <property type="entry name" value="Phosphatidylinositol 4-kinase beta 1"/>
    <property type="match status" value="1"/>
</dbReference>
<dbReference type="SUPFAM" id="SSF48371">
    <property type="entry name" value="ARM repeat"/>
    <property type="match status" value="1"/>
</dbReference>
<evidence type="ECO:0000256" key="4">
    <source>
        <dbReference type="ARBA" id="ARBA00004601"/>
    </source>
</evidence>
<organism evidence="18 19">
    <name type="scientific">Clitoria ternatea</name>
    <name type="common">Butterfly pea</name>
    <dbReference type="NCBI Taxonomy" id="43366"/>
    <lineage>
        <taxon>Eukaryota</taxon>
        <taxon>Viridiplantae</taxon>
        <taxon>Streptophyta</taxon>
        <taxon>Embryophyta</taxon>
        <taxon>Tracheophyta</taxon>
        <taxon>Spermatophyta</taxon>
        <taxon>Magnoliopsida</taxon>
        <taxon>eudicotyledons</taxon>
        <taxon>Gunneridae</taxon>
        <taxon>Pentapetalae</taxon>
        <taxon>rosids</taxon>
        <taxon>fabids</taxon>
        <taxon>Fabales</taxon>
        <taxon>Fabaceae</taxon>
        <taxon>Papilionoideae</taxon>
        <taxon>50 kb inversion clade</taxon>
        <taxon>NPAAA clade</taxon>
        <taxon>indigoferoid/millettioid clade</taxon>
        <taxon>Phaseoleae</taxon>
        <taxon>Clitoria</taxon>
    </lineage>
</organism>
<dbReference type="Gene3D" id="1.10.1070.11">
    <property type="entry name" value="Phosphatidylinositol 3-/4-kinase, catalytic domain"/>
    <property type="match status" value="1"/>
</dbReference>
<dbReference type="SMART" id="SM00146">
    <property type="entry name" value="PI3Kc"/>
    <property type="match status" value="1"/>
</dbReference>
<dbReference type="PANTHER" id="PTHR10048:SF22">
    <property type="entry name" value="PHOSPHATIDYLINOSITOL 4-KINASE BETA"/>
    <property type="match status" value="1"/>
</dbReference>
<evidence type="ECO:0000313" key="19">
    <source>
        <dbReference type="Proteomes" id="UP001359559"/>
    </source>
</evidence>
<dbReference type="InterPro" id="IPR011009">
    <property type="entry name" value="Kinase-like_dom_sf"/>
</dbReference>
<feature type="region of interest" description="Disordered" evidence="15">
    <location>
        <begin position="487"/>
        <end position="520"/>
    </location>
</feature>
<feature type="compositionally biased region" description="Polar residues" evidence="15">
    <location>
        <begin position="184"/>
        <end position="202"/>
    </location>
</feature>
<feature type="region of interest" description="Disordered" evidence="15">
    <location>
        <begin position="178"/>
        <end position="214"/>
    </location>
</feature>
<dbReference type="GO" id="GO:0046854">
    <property type="term" value="P:phosphatidylinositol phosphate biosynthetic process"/>
    <property type="evidence" value="ECO:0007669"/>
    <property type="project" value="InterPro"/>
</dbReference>
<evidence type="ECO:0000256" key="5">
    <source>
        <dbReference type="ARBA" id="ARBA00006209"/>
    </source>
</evidence>
<keyword evidence="14" id="KW-0472">Membrane</keyword>
<dbReference type="InterPro" id="IPR057754">
    <property type="entry name" value="PI4-kinase_beta/PIK1_cat"/>
</dbReference>
<comment type="catalytic activity">
    <reaction evidence="1">
        <text>a 1,2-diacyl-sn-glycero-3-phospho-(1D-myo-inositol) + ATP = a 1,2-diacyl-sn-glycero-3-phospho-(1D-myo-inositol 4-phosphate) + ADP + H(+)</text>
        <dbReference type="Rhea" id="RHEA:19877"/>
        <dbReference type="ChEBI" id="CHEBI:15378"/>
        <dbReference type="ChEBI" id="CHEBI:30616"/>
        <dbReference type="ChEBI" id="CHEBI:57880"/>
        <dbReference type="ChEBI" id="CHEBI:58178"/>
        <dbReference type="ChEBI" id="CHEBI:456216"/>
        <dbReference type="EC" id="2.7.1.67"/>
    </reaction>
</comment>
<dbReference type="InterPro" id="IPR049160">
    <property type="entry name" value="PI4KB-PIK1_PIK"/>
</dbReference>
<evidence type="ECO:0000256" key="2">
    <source>
        <dbReference type="ARBA" id="ARBA00004180"/>
    </source>
</evidence>
<feature type="domain" description="PIK helical" evidence="17">
    <location>
        <begin position="1"/>
        <end position="140"/>
    </location>
</feature>
<dbReference type="InterPro" id="IPR001263">
    <property type="entry name" value="PI3K_accessory_dom"/>
</dbReference>
<dbReference type="InterPro" id="IPR016024">
    <property type="entry name" value="ARM-type_fold"/>
</dbReference>
<evidence type="ECO:0000259" key="17">
    <source>
        <dbReference type="PROSITE" id="PS51545"/>
    </source>
</evidence>
<comment type="caution">
    <text evidence="18">The sequence shown here is derived from an EMBL/GenBank/DDBJ whole genome shotgun (WGS) entry which is preliminary data.</text>
</comment>
<evidence type="ECO:0000256" key="7">
    <source>
        <dbReference type="ARBA" id="ARBA00022473"/>
    </source>
</evidence>
<feature type="compositionally biased region" description="Polar residues" evidence="15">
    <location>
        <begin position="623"/>
        <end position="633"/>
    </location>
</feature>
<feature type="domain" description="PI3K/PI4K catalytic" evidence="16">
    <location>
        <begin position="829"/>
        <end position="1097"/>
    </location>
</feature>
<dbReference type="PROSITE" id="PS00915">
    <property type="entry name" value="PI3_4_KINASE_1"/>
    <property type="match status" value="1"/>
</dbReference>
<dbReference type="Pfam" id="PF00454">
    <property type="entry name" value="PI3_PI4_kinase"/>
    <property type="match status" value="1"/>
</dbReference>
<dbReference type="AlphaFoldDB" id="A0AAN9KJT4"/>
<dbReference type="InterPro" id="IPR036940">
    <property type="entry name" value="PI3/4_kinase_cat_sf"/>
</dbReference>
<dbReference type="GO" id="GO:0048015">
    <property type="term" value="P:phosphatidylinositol-mediated signaling"/>
    <property type="evidence" value="ECO:0007669"/>
    <property type="project" value="TreeGrafter"/>
</dbReference>
<evidence type="ECO:0000256" key="6">
    <source>
        <dbReference type="ARBA" id="ARBA00012169"/>
    </source>
</evidence>
<evidence type="ECO:0000256" key="3">
    <source>
        <dbReference type="ARBA" id="ARBA00004236"/>
    </source>
</evidence>
<dbReference type="Pfam" id="PF21245">
    <property type="entry name" value="PI4KB-PIK1_PIK"/>
    <property type="match status" value="1"/>
</dbReference>
<dbReference type="Proteomes" id="UP001359559">
    <property type="component" value="Unassembled WGS sequence"/>
</dbReference>
<dbReference type="EMBL" id="JAYKXN010000001">
    <property type="protein sequence ID" value="KAK7318449.1"/>
    <property type="molecule type" value="Genomic_DNA"/>
</dbReference>
<comment type="similarity">
    <text evidence="5">Belongs to the PI3/PI4-kinase family. Type III PI4K subfamily.</text>
</comment>
<dbReference type="InterPro" id="IPR000403">
    <property type="entry name" value="PI3/4_kinase_cat_dom"/>
</dbReference>
<keyword evidence="8" id="KW-1003">Cell membrane</keyword>
<feature type="region of interest" description="Disordered" evidence="15">
    <location>
        <begin position="623"/>
        <end position="650"/>
    </location>
</feature>
<keyword evidence="7" id="KW-0217">Developmental protein</keyword>
<evidence type="ECO:0000256" key="11">
    <source>
        <dbReference type="ARBA" id="ARBA00022737"/>
    </source>
</evidence>
<dbReference type="FunFam" id="3.30.1010.10:FF:000018">
    <property type="entry name" value="phosphatidylinositol 4-kinase beta 1"/>
    <property type="match status" value="1"/>
</dbReference>
<reference evidence="18 19" key="1">
    <citation type="submission" date="2024-01" db="EMBL/GenBank/DDBJ databases">
        <title>The genomes of 5 underutilized Papilionoideae crops provide insights into root nodulation and disease resistance.</title>
        <authorList>
            <person name="Yuan L."/>
        </authorList>
    </citation>
    <scope>NUCLEOTIDE SEQUENCE [LARGE SCALE GENOMIC DNA]</scope>
    <source>
        <strain evidence="18">LY-2023</strain>
        <tissue evidence="18">Leaf</tissue>
    </source>
</reference>